<evidence type="ECO:0000313" key="1">
    <source>
        <dbReference type="EMBL" id="JAH84488.1"/>
    </source>
</evidence>
<reference evidence="1" key="1">
    <citation type="submission" date="2014-11" db="EMBL/GenBank/DDBJ databases">
        <authorList>
            <person name="Amaro Gonzalez C."/>
        </authorList>
    </citation>
    <scope>NUCLEOTIDE SEQUENCE</scope>
</reference>
<accession>A0A0E9W4S2</accession>
<name>A0A0E9W4S2_ANGAN</name>
<organism evidence="1">
    <name type="scientific">Anguilla anguilla</name>
    <name type="common">European freshwater eel</name>
    <name type="synonym">Muraena anguilla</name>
    <dbReference type="NCBI Taxonomy" id="7936"/>
    <lineage>
        <taxon>Eukaryota</taxon>
        <taxon>Metazoa</taxon>
        <taxon>Chordata</taxon>
        <taxon>Craniata</taxon>
        <taxon>Vertebrata</taxon>
        <taxon>Euteleostomi</taxon>
        <taxon>Actinopterygii</taxon>
        <taxon>Neopterygii</taxon>
        <taxon>Teleostei</taxon>
        <taxon>Anguilliformes</taxon>
        <taxon>Anguillidae</taxon>
        <taxon>Anguilla</taxon>
    </lineage>
</organism>
<protein>
    <submittedName>
        <fullName evidence="1">Uncharacterized protein</fullName>
    </submittedName>
</protein>
<proteinExistence type="predicted"/>
<dbReference type="EMBL" id="GBXM01024089">
    <property type="protein sequence ID" value="JAH84488.1"/>
    <property type="molecule type" value="Transcribed_RNA"/>
</dbReference>
<dbReference type="AlphaFoldDB" id="A0A0E9W4S2"/>
<sequence>MSSLFKGPSSVDGARTPAAAALLLSLGQKALKRLEPSREG</sequence>
<reference evidence="1" key="2">
    <citation type="journal article" date="2015" name="Fish Shellfish Immunol.">
        <title>Early steps in the European eel (Anguilla anguilla)-Vibrio vulnificus interaction in the gills: Role of the RtxA13 toxin.</title>
        <authorList>
            <person name="Callol A."/>
            <person name="Pajuelo D."/>
            <person name="Ebbesson L."/>
            <person name="Teles M."/>
            <person name="MacKenzie S."/>
            <person name="Amaro C."/>
        </authorList>
    </citation>
    <scope>NUCLEOTIDE SEQUENCE</scope>
</reference>